<proteinExistence type="predicted"/>
<name>A0A2X3F730_KLEPN</name>
<accession>A0A2X3F730</accession>
<dbReference type="Proteomes" id="UP000255239">
    <property type="component" value="Unassembled WGS sequence"/>
</dbReference>
<dbReference type="AlphaFoldDB" id="A0A2X3F730"/>
<evidence type="ECO:0000259" key="1">
    <source>
        <dbReference type="Pfam" id="PF20613"/>
    </source>
</evidence>
<dbReference type="Pfam" id="PF20613">
    <property type="entry name" value="HipA_2"/>
    <property type="match status" value="1"/>
</dbReference>
<gene>
    <name evidence="3" type="ORF">NCTC11679_01290</name>
    <name evidence="2" type="ORF">NCTC13465_02739</name>
</gene>
<reference evidence="4 5" key="1">
    <citation type="submission" date="2018-06" db="EMBL/GenBank/DDBJ databases">
        <authorList>
            <consortium name="Pathogen Informatics"/>
            <person name="Doyle S."/>
        </authorList>
    </citation>
    <scope>NUCLEOTIDE SEQUENCE [LARGE SCALE GENOMIC DNA]</scope>
    <source>
        <strain evidence="3 5">NCTC11679</strain>
        <strain evidence="2 4">NCTC13465</strain>
    </source>
</reference>
<dbReference type="Proteomes" id="UP000251721">
    <property type="component" value="Unassembled WGS sequence"/>
</dbReference>
<sequence>MSKLFTRGSSRRKINNSGVSRKCLCSIWLYNYTSRHILLFLLKVTVIIINSIKDKLEKSTNHSNPFIGVDELGNDWFVKTYFSKSGHETNALFNELVAFKLAEKIGLPWPKGHLVQFSESVKSELNVSTSHFIAYEFMHNLEELPEGYQFSNNQIKNLYGKSIFDNWLSIGDVKNDTCKLLNGELLFMDAGIAFEDDNCEAWGEGGLIWTENKLFIESSPYHRGILHSAEEYKSCMDKICEIPIEFYQSIADSIPQDWHVPESYKLKFVEVFSSSCERFIPMMKSCIEWELNHQ</sequence>
<evidence type="ECO:0000313" key="5">
    <source>
        <dbReference type="Proteomes" id="UP000255239"/>
    </source>
</evidence>
<feature type="domain" description="HipA-like kinase" evidence="1">
    <location>
        <begin position="61"/>
        <end position="268"/>
    </location>
</feature>
<protein>
    <recommendedName>
        <fullName evidence="1">HipA-like kinase domain-containing protein</fullName>
    </recommendedName>
</protein>
<evidence type="ECO:0000313" key="4">
    <source>
        <dbReference type="Proteomes" id="UP000251721"/>
    </source>
</evidence>
<dbReference type="EMBL" id="UGMG01000001">
    <property type="protein sequence ID" value="STV40971.1"/>
    <property type="molecule type" value="Genomic_DNA"/>
</dbReference>
<evidence type="ECO:0000313" key="3">
    <source>
        <dbReference type="EMBL" id="STV40971.1"/>
    </source>
</evidence>
<dbReference type="EMBL" id="UAWQ01000016">
    <property type="protein sequence ID" value="SQC44231.1"/>
    <property type="molecule type" value="Genomic_DNA"/>
</dbReference>
<organism evidence="2 4">
    <name type="scientific">Klebsiella pneumoniae</name>
    <dbReference type="NCBI Taxonomy" id="573"/>
    <lineage>
        <taxon>Bacteria</taxon>
        <taxon>Pseudomonadati</taxon>
        <taxon>Pseudomonadota</taxon>
        <taxon>Gammaproteobacteria</taxon>
        <taxon>Enterobacterales</taxon>
        <taxon>Enterobacteriaceae</taxon>
        <taxon>Klebsiella/Raoultella group</taxon>
        <taxon>Klebsiella</taxon>
        <taxon>Klebsiella pneumoniae complex</taxon>
    </lineage>
</organism>
<dbReference type="InterPro" id="IPR046748">
    <property type="entry name" value="HipA_2"/>
</dbReference>
<evidence type="ECO:0000313" key="2">
    <source>
        <dbReference type="EMBL" id="SQC44231.1"/>
    </source>
</evidence>